<evidence type="ECO:0000256" key="3">
    <source>
        <dbReference type="ARBA" id="ARBA00022833"/>
    </source>
</evidence>
<evidence type="ECO:0000313" key="6">
    <source>
        <dbReference type="EMBL" id="SMF94706.1"/>
    </source>
</evidence>
<evidence type="ECO:0000256" key="4">
    <source>
        <dbReference type="SAM" id="MobiDB-lite"/>
    </source>
</evidence>
<feature type="region of interest" description="Disordered" evidence="4">
    <location>
        <begin position="1165"/>
        <end position="1197"/>
    </location>
</feature>
<protein>
    <submittedName>
        <fullName evidence="6">FYVE zinc finger</fullName>
    </submittedName>
</protein>
<dbReference type="CDD" id="cd22744">
    <property type="entry name" value="OTU"/>
    <property type="match status" value="1"/>
</dbReference>
<dbReference type="InterPro" id="IPR017073">
    <property type="entry name" value="HGS/VPS27"/>
</dbReference>
<evidence type="ECO:0000259" key="5">
    <source>
        <dbReference type="PROSITE" id="PS50178"/>
    </source>
</evidence>
<name>A0A1Y6CWR2_9GAMM</name>
<feature type="region of interest" description="Disordered" evidence="4">
    <location>
        <begin position="1053"/>
        <end position="1075"/>
    </location>
</feature>
<dbReference type="Gene3D" id="3.30.40.10">
    <property type="entry name" value="Zinc/RING finger domain, C3HC4 (zinc finger)"/>
    <property type="match status" value="1"/>
</dbReference>
<dbReference type="PANTHER" id="PTHR46275:SF1">
    <property type="entry name" value="HEPATOCYTE GROWTH FACTOR-REGULATED TYROSINE KINASE SUBSTRATE"/>
    <property type="match status" value="1"/>
</dbReference>
<dbReference type="InterPro" id="IPR017455">
    <property type="entry name" value="Znf_FYVE-rel"/>
</dbReference>
<dbReference type="STRING" id="1760988.SAMN02949497_2038"/>
<keyword evidence="1" id="KW-0479">Metal-binding</keyword>
<sequence length="1401" mass="155368">MPKLEQLKADMERNEAFRAYGAKAPDTATLGEQLQKYHEWLGRERTRIDEETGLNPDELRAHRCISLYSLSQTQAFLDTLRQRNPEYFDTSVRGLLGLSVLSWMRLPPTDSAPLVKHYRHWLDDALDDTTVAMTELGVRAQLGRDEREALTHGFGKYQHEDLGEARQAGLLYQQAKETENEVKRRVLALLGQDGEDVSGLSARKCGELAQAGIDRLIQEIAYCADTILESRRDHPQDPEEKRFRRGLRRSVRDRQELIESLELCQRQLRETAATTTGAEDMHSQETRMAELMFAPLNQKFRALNQKVVDAGLDLRTDVNRIEANIARKKLELQRLIALIPAQHEQLASESETLKKLQAYPRSEMRAEYARSVQELKGRIEATQHYHEQVARELAFLDAQYTAARDAIDQELEEHEQLLAMRDAAKDELAWIKKLRKVDKALNIYCSAFGVSFPLLLQIGHLVGGTGGGAVGGTSTALVAGLQGFFAAGGGTMGLLSGALETGGVGAILYQCKPYDTGSFSLSLKLGLSFGLPGDWGGKVGLALVYDAGINIQDDRRFRATSTLTVQAAAEASLPELFEASISADLVKDATTFEYKDHYQWAAWLAQKWANIFAWARACALYQRSGNRLDQPTPKDLANIRELALITLTNHPKTREIFNRTAKFMEEPILRVEQRELLGGMSAEVSFVEVFGAGFEGERPGEPHYIKREYDAHTQRLREMQKEGRNWSVGGSLTVLASVALTYSSTERHSNPDNNGYALNLKLSYPGTTQSSTWLNTPSQEAPATHFGEWIETHLSPLADKLSKGAPSFQNFSGPLKTTEFTQLSTALSLADIEINFVRSDLPDGKTAWVLQYWRPVFSSTTSLSQSIPLHAGINLDVGGSLGLSRSYKEQLGTNTLTYVRLVYHGFMNRTPPDFRGDPEKTRPEEAWGWTLWDGFAQAHKKQLYKLCRNVAKDDTWAAKEALLLTGHEAFIAACKKLPKDFDDKAFGTAKKALDTFLEAARKTDYHKDCEDGWKVLEAGEFMWSINPYQLALEIARTRSAAYKLDHATQGLHAPRRGLKEQIAEDRTPKPDGQKNPAYWIPDAQAPKCMACGVRFGLVTRRHHCRNCGGVFCGKCSSKQRPVPARGHREPVRVCDACDTLLSGKTGAPVRVLDPAKAQLAQGLRNPVLGQGGHPQIQAKPSSQHPLLPPKQDSKHEDGDGEFVMIIEESEPHKGKATDLLGKGGKPQEKPGLMLKGSGGKGKDSGTLNYSLTEGHQRLLEQARRKNLAVPANGDCLFAALVAMGAYQGTARQFRTAVAQQVRSGKIDVRASGIAKATLADYLERPGFFGGTEQQDCIADSFPQVIALALKANLHIYNPTGDLTQIEVPGAKKTYPLIRFEARDGQGGDERKVPHFHATQPL</sequence>
<dbReference type="Proteomes" id="UP000192923">
    <property type="component" value="Unassembled WGS sequence"/>
</dbReference>
<dbReference type="PROSITE" id="PS50178">
    <property type="entry name" value="ZF_FYVE"/>
    <property type="match status" value="1"/>
</dbReference>
<dbReference type="GO" id="GO:0043130">
    <property type="term" value="F:ubiquitin binding"/>
    <property type="evidence" value="ECO:0007669"/>
    <property type="project" value="TreeGrafter"/>
</dbReference>
<evidence type="ECO:0000256" key="2">
    <source>
        <dbReference type="ARBA" id="ARBA00022771"/>
    </source>
</evidence>
<feature type="domain" description="FYVE-type" evidence="5">
    <location>
        <begin position="1082"/>
        <end position="1142"/>
    </location>
</feature>
<reference evidence="6 7" key="1">
    <citation type="submission" date="2016-12" db="EMBL/GenBank/DDBJ databases">
        <authorList>
            <person name="Song W.-J."/>
            <person name="Kurnit D.M."/>
        </authorList>
    </citation>
    <scope>NUCLEOTIDE SEQUENCE [LARGE SCALE GENOMIC DNA]</scope>
    <source>
        <strain evidence="6 7">175</strain>
    </source>
</reference>
<organism evidence="6 7">
    <name type="scientific">Methylomagnum ishizawai</name>
    <dbReference type="NCBI Taxonomy" id="1760988"/>
    <lineage>
        <taxon>Bacteria</taxon>
        <taxon>Pseudomonadati</taxon>
        <taxon>Pseudomonadota</taxon>
        <taxon>Gammaproteobacteria</taxon>
        <taxon>Methylococcales</taxon>
        <taxon>Methylococcaceae</taxon>
        <taxon>Methylomagnum</taxon>
    </lineage>
</organism>
<dbReference type="GO" id="GO:0008270">
    <property type="term" value="F:zinc ion binding"/>
    <property type="evidence" value="ECO:0007669"/>
    <property type="project" value="UniProtKB-KW"/>
</dbReference>
<dbReference type="RefSeq" id="WP_085212325.1">
    <property type="nucleotide sequence ID" value="NZ_FXAM01000001.1"/>
</dbReference>
<gene>
    <name evidence="6" type="ORF">SAMN02949497_2038</name>
</gene>
<dbReference type="InterPro" id="IPR013083">
    <property type="entry name" value="Znf_RING/FYVE/PHD"/>
</dbReference>
<dbReference type="Pfam" id="PF01363">
    <property type="entry name" value="FYVE"/>
    <property type="match status" value="1"/>
</dbReference>
<keyword evidence="7" id="KW-1185">Reference proteome</keyword>
<feature type="compositionally biased region" description="Basic and acidic residues" evidence="4">
    <location>
        <begin position="1057"/>
        <end position="1072"/>
    </location>
</feature>
<dbReference type="EMBL" id="FXAM01000001">
    <property type="protein sequence ID" value="SMF94706.1"/>
    <property type="molecule type" value="Genomic_DNA"/>
</dbReference>
<keyword evidence="3" id="KW-0862">Zinc</keyword>
<dbReference type="SMART" id="SM00064">
    <property type="entry name" value="FYVE"/>
    <property type="match status" value="1"/>
</dbReference>
<feature type="region of interest" description="Disordered" evidence="4">
    <location>
        <begin position="1212"/>
        <end position="1244"/>
    </location>
</feature>
<keyword evidence="2" id="KW-0863">Zinc-finger</keyword>
<dbReference type="InterPro" id="IPR000306">
    <property type="entry name" value="Znf_FYVE"/>
</dbReference>
<dbReference type="GO" id="GO:0032456">
    <property type="term" value="P:endocytic recycling"/>
    <property type="evidence" value="ECO:0007669"/>
    <property type="project" value="TreeGrafter"/>
</dbReference>
<evidence type="ECO:0000313" key="7">
    <source>
        <dbReference type="Proteomes" id="UP000192923"/>
    </source>
</evidence>
<dbReference type="PANTHER" id="PTHR46275">
    <property type="entry name" value="HEPATOCYTE GROWTH FACTOR-REGULATED TYROSINE KINASE SUBSTRATE"/>
    <property type="match status" value="1"/>
</dbReference>
<dbReference type="GO" id="GO:0031623">
    <property type="term" value="P:receptor internalization"/>
    <property type="evidence" value="ECO:0007669"/>
    <property type="project" value="TreeGrafter"/>
</dbReference>
<proteinExistence type="predicted"/>
<dbReference type="OrthoDB" id="5620863at2"/>
<accession>A0A1Y6CWR2</accession>
<dbReference type="InterPro" id="IPR011011">
    <property type="entry name" value="Znf_FYVE_PHD"/>
</dbReference>
<dbReference type="SUPFAM" id="SSF57903">
    <property type="entry name" value="FYVE/PHD zinc finger"/>
    <property type="match status" value="1"/>
</dbReference>
<evidence type="ECO:0000256" key="1">
    <source>
        <dbReference type="ARBA" id="ARBA00022723"/>
    </source>
</evidence>